<evidence type="ECO:0000313" key="10">
    <source>
        <dbReference type="Proteomes" id="UP000247763"/>
    </source>
</evidence>
<dbReference type="AlphaFoldDB" id="A0A2Z3HSZ8"/>
<evidence type="ECO:0000259" key="8">
    <source>
        <dbReference type="Pfam" id="PF01883"/>
    </source>
</evidence>
<keyword evidence="2 6" id="KW-0547">Nucleotide-binding</keyword>
<dbReference type="Proteomes" id="UP000247763">
    <property type="component" value="Chromosome"/>
</dbReference>
<dbReference type="GO" id="GO:0140663">
    <property type="term" value="F:ATP-dependent FeS chaperone activity"/>
    <property type="evidence" value="ECO:0007669"/>
    <property type="project" value="InterPro"/>
</dbReference>
<proteinExistence type="inferred from homology"/>
<dbReference type="CDD" id="cd02037">
    <property type="entry name" value="Mrp_NBP35"/>
    <property type="match status" value="1"/>
</dbReference>
<name>A0A2Z3HSZ8_9CAUL</name>
<evidence type="ECO:0000256" key="7">
    <source>
        <dbReference type="SAM" id="MobiDB-lite"/>
    </source>
</evidence>
<dbReference type="RefSeq" id="WP_110450512.1">
    <property type="nucleotide sequence ID" value="NZ_CP029479.1"/>
</dbReference>
<dbReference type="SUPFAM" id="SSF52540">
    <property type="entry name" value="P-loop containing nucleoside triphosphate hydrolases"/>
    <property type="match status" value="1"/>
</dbReference>
<keyword evidence="10" id="KW-1185">Reference proteome</keyword>
<comment type="similarity">
    <text evidence="6">Belongs to the Mrp/NBP35 ATP-binding proteins family.</text>
</comment>
<dbReference type="KEGG" id="phb:HYN04_09350"/>
<dbReference type="Gene3D" id="3.40.50.300">
    <property type="entry name" value="P-loop containing nucleotide triphosphate hydrolases"/>
    <property type="match status" value="1"/>
</dbReference>
<dbReference type="EMBL" id="CP029479">
    <property type="protein sequence ID" value="AWM77945.1"/>
    <property type="molecule type" value="Genomic_DNA"/>
</dbReference>
<dbReference type="HAMAP" id="MF_02040">
    <property type="entry name" value="Mrp_NBP35"/>
    <property type="match status" value="1"/>
</dbReference>
<dbReference type="InterPro" id="IPR033756">
    <property type="entry name" value="YlxH/NBP35"/>
</dbReference>
<comment type="subunit">
    <text evidence="6">Homodimer.</text>
</comment>
<evidence type="ECO:0000313" key="9">
    <source>
        <dbReference type="EMBL" id="AWM77945.1"/>
    </source>
</evidence>
<dbReference type="InterPro" id="IPR027417">
    <property type="entry name" value="P-loop_NTPase"/>
</dbReference>
<evidence type="ECO:0000256" key="2">
    <source>
        <dbReference type="ARBA" id="ARBA00022741"/>
    </source>
</evidence>
<accession>A0A2Z3HSZ8</accession>
<gene>
    <name evidence="9" type="ORF">HYN04_09350</name>
</gene>
<dbReference type="OrthoDB" id="9809679at2"/>
<dbReference type="InterPro" id="IPR019591">
    <property type="entry name" value="Mrp/NBP35_ATP-bd"/>
</dbReference>
<dbReference type="PANTHER" id="PTHR42961">
    <property type="entry name" value="IRON-SULFUR PROTEIN NUBPL"/>
    <property type="match status" value="1"/>
</dbReference>
<dbReference type="Pfam" id="PF10609">
    <property type="entry name" value="ParA"/>
    <property type="match status" value="1"/>
</dbReference>
<dbReference type="PANTHER" id="PTHR42961:SF2">
    <property type="entry name" value="IRON-SULFUR PROTEIN NUBPL"/>
    <property type="match status" value="1"/>
</dbReference>
<dbReference type="GO" id="GO:0046872">
    <property type="term" value="F:metal ion binding"/>
    <property type="evidence" value="ECO:0007669"/>
    <property type="project" value="UniProtKB-KW"/>
</dbReference>
<evidence type="ECO:0000256" key="3">
    <source>
        <dbReference type="ARBA" id="ARBA00022840"/>
    </source>
</evidence>
<evidence type="ECO:0000256" key="6">
    <source>
        <dbReference type="HAMAP-Rule" id="MF_02040"/>
    </source>
</evidence>
<sequence length="377" mass="38659">MTADAPIDRAALLAALDGIVDPKSGKGLNAAGLVRGLILAPGRAGFMLEVPAGEVADYQPVRDAAEALIAGLPGVTRAQVVLTAEAPAGRPSATVTPVGAAPQRRTAARVSEDPAARPAPSGEAVRPPHVRRVIAVASGKGGVGKSTISVNLAAALAARGLSVGLLDADVYGPSAPRMMGLDSRPAFNADKKLVPLEAWGVKVMSIGFLVDEGSPMIWRGPMASSAARQMVQDVLWGTAEAPLDVLVVDLPPGTGDIQLTLVQKLKIDGVLIVSTPQEIALIDARRAAAMFRKTETPLLGVVENMAWFEEPSTGARIPIFGEGGARAEAVRLGVPLLAEIPLETPLRAACDEGRPGVLSHPDSASSRAFAALAAAVA</sequence>
<protein>
    <recommendedName>
        <fullName evidence="6">Iron-sulfur cluster carrier protein</fullName>
    </recommendedName>
</protein>
<evidence type="ECO:0000256" key="4">
    <source>
        <dbReference type="ARBA" id="ARBA00023004"/>
    </source>
</evidence>
<dbReference type="FunFam" id="3.40.50.300:FF:001278">
    <property type="entry name" value="Iron-sulfur cluster carrier protein"/>
    <property type="match status" value="1"/>
</dbReference>
<organism evidence="9 10">
    <name type="scientific">Phenylobacterium parvum</name>
    <dbReference type="NCBI Taxonomy" id="2201350"/>
    <lineage>
        <taxon>Bacteria</taxon>
        <taxon>Pseudomonadati</taxon>
        <taxon>Pseudomonadota</taxon>
        <taxon>Alphaproteobacteria</taxon>
        <taxon>Caulobacterales</taxon>
        <taxon>Caulobacteraceae</taxon>
        <taxon>Phenylobacterium</taxon>
    </lineage>
</organism>
<evidence type="ECO:0000256" key="1">
    <source>
        <dbReference type="ARBA" id="ARBA00022723"/>
    </source>
</evidence>
<keyword evidence="4 6" id="KW-0408">Iron</keyword>
<dbReference type="GO" id="GO:0016226">
    <property type="term" value="P:iron-sulfur cluster assembly"/>
    <property type="evidence" value="ECO:0007669"/>
    <property type="project" value="InterPro"/>
</dbReference>
<dbReference type="InterPro" id="IPR044304">
    <property type="entry name" value="NUBPL-like"/>
</dbReference>
<comment type="function">
    <text evidence="6">Binds and transfers iron-sulfur (Fe-S) clusters to target apoproteins. Can hydrolyze ATP.</text>
</comment>
<keyword evidence="6" id="KW-0378">Hydrolase</keyword>
<keyword evidence="1 6" id="KW-0479">Metal-binding</keyword>
<evidence type="ECO:0000256" key="5">
    <source>
        <dbReference type="ARBA" id="ARBA00023014"/>
    </source>
</evidence>
<dbReference type="InterPro" id="IPR034904">
    <property type="entry name" value="FSCA_dom_sf"/>
</dbReference>
<dbReference type="Pfam" id="PF01883">
    <property type="entry name" value="FeS_assembly_P"/>
    <property type="match status" value="1"/>
</dbReference>
<dbReference type="GO" id="GO:0016887">
    <property type="term" value="F:ATP hydrolysis activity"/>
    <property type="evidence" value="ECO:0007669"/>
    <property type="project" value="UniProtKB-UniRule"/>
</dbReference>
<feature type="region of interest" description="Disordered" evidence="7">
    <location>
        <begin position="91"/>
        <end position="126"/>
    </location>
</feature>
<dbReference type="GO" id="GO:0005524">
    <property type="term" value="F:ATP binding"/>
    <property type="evidence" value="ECO:0007669"/>
    <property type="project" value="UniProtKB-UniRule"/>
</dbReference>
<feature type="binding site" evidence="6">
    <location>
        <begin position="139"/>
        <end position="146"/>
    </location>
    <ligand>
        <name>ATP</name>
        <dbReference type="ChEBI" id="CHEBI:30616"/>
    </ligand>
</feature>
<reference evidence="10" key="1">
    <citation type="submission" date="2018-05" db="EMBL/GenBank/DDBJ databases">
        <title>Genome sequencing of Phenylobacterium sp. HYN0004.</title>
        <authorList>
            <person name="Yi H."/>
            <person name="Baek C."/>
        </authorList>
    </citation>
    <scope>NUCLEOTIDE SEQUENCE [LARGE SCALE GENOMIC DNA]</scope>
    <source>
        <strain evidence="10">HYN0004</strain>
    </source>
</reference>
<keyword evidence="5 6" id="KW-0411">Iron-sulfur</keyword>
<feature type="domain" description="MIP18 family-like" evidence="8">
    <location>
        <begin position="9"/>
        <end position="80"/>
    </location>
</feature>
<dbReference type="GO" id="GO:0051539">
    <property type="term" value="F:4 iron, 4 sulfur cluster binding"/>
    <property type="evidence" value="ECO:0007669"/>
    <property type="project" value="TreeGrafter"/>
</dbReference>
<dbReference type="SUPFAM" id="SSF117916">
    <property type="entry name" value="Fe-S cluster assembly (FSCA) domain-like"/>
    <property type="match status" value="1"/>
</dbReference>
<dbReference type="InterPro" id="IPR002744">
    <property type="entry name" value="MIP18-like"/>
</dbReference>
<keyword evidence="3 6" id="KW-0067">ATP-binding</keyword>